<dbReference type="AlphaFoldDB" id="A0A2N9GU69"/>
<dbReference type="EMBL" id="OIVN01002369">
    <property type="protein sequence ID" value="SPD03053.1"/>
    <property type="molecule type" value="Genomic_DNA"/>
</dbReference>
<protein>
    <recommendedName>
        <fullName evidence="2">CCHC-type domain-containing protein</fullName>
    </recommendedName>
</protein>
<evidence type="ECO:0000313" key="1">
    <source>
        <dbReference type="EMBL" id="SPD03053.1"/>
    </source>
</evidence>
<reference evidence="1" key="1">
    <citation type="submission" date="2018-02" db="EMBL/GenBank/DDBJ databases">
        <authorList>
            <person name="Cohen D.B."/>
            <person name="Kent A.D."/>
        </authorList>
    </citation>
    <scope>NUCLEOTIDE SEQUENCE</scope>
</reference>
<dbReference type="PANTHER" id="PTHR35046:SF9">
    <property type="entry name" value="RNA-DIRECTED DNA POLYMERASE"/>
    <property type="match status" value="1"/>
</dbReference>
<proteinExistence type="predicted"/>
<dbReference type="InterPro" id="IPR021109">
    <property type="entry name" value="Peptidase_aspartic_dom_sf"/>
</dbReference>
<name>A0A2N9GU69_FAGSY</name>
<evidence type="ECO:0008006" key="2">
    <source>
        <dbReference type="Google" id="ProtNLM"/>
    </source>
</evidence>
<dbReference type="Gene3D" id="2.40.70.10">
    <property type="entry name" value="Acid Proteases"/>
    <property type="match status" value="1"/>
</dbReference>
<organism evidence="1">
    <name type="scientific">Fagus sylvatica</name>
    <name type="common">Beechnut</name>
    <dbReference type="NCBI Taxonomy" id="28930"/>
    <lineage>
        <taxon>Eukaryota</taxon>
        <taxon>Viridiplantae</taxon>
        <taxon>Streptophyta</taxon>
        <taxon>Embryophyta</taxon>
        <taxon>Tracheophyta</taxon>
        <taxon>Spermatophyta</taxon>
        <taxon>Magnoliopsida</taxon>
        <taxon>eudicotyledons</taxon>
        <taxon>Gunneridae</taxon>
        <taxon>Pentapetalae</taxon>
        <taxon>rosids</taxon>
        <taxon>fabids</taxon>
        <taxon>Fagales</taxon>
        <taxon>Fagaceae</taxon>
        <taxon>Fagus</taxon>
    </lineage>
</organism>
<sequence length="225" mass="25383">METEGITTVSDPIVSVFRFHHHTRNNSMMNHLVMKMKIMLKECLRGVEMVGIIIGEGIPDLGVVESNVKRFFDYMEIPEDKKVKLVAYKLIRGASAWCGQPGHRSNQCPQRGVVKLVESEDFVEGDDDHVDLEDEDDGLTKPDDGDLLSHFVVVRRLLLTLRREGHPQRHSIFKTRCTVNRKVCDAIIDGGSTENVVSRSVISKLGLKVEKHPSPLSTPRKMLTK</sequence>
<dbReference type="PANTHER" id="PTHR35046">
    <property type="entry name" value="ZINC KNUCKLE (CCHC-TYPE) FAMILY PROTEIN"/>
    <property type="match status" value="1"/>
</dbReference>
<accession>A0A2N9GU69</accession>
<gene>
    <name evidence="1" type="ORF">FSB_LOCUS30935</name>
</gene>